<evidence type="ECO:0000313" key="4">
    <source>
        <dbReference type="Proteomes" id="UP000807716"/>
    </source>
</evidence>
<accession>A0A9P6QEN3</accession>
<keyword evidence="4" id="KW-1185">Reference proteome</keyword>
<dbReference type="SMART" id="SM00222">
    <property type="entry name" value="Sec7"/>
    <property type="match status" value="1"/>
</dbReference>
<dbReference type="OrthoDB" id="430364at2759"/>
<dbReference type="Proteomes" id="UP000807716">
    <property type="component" value="Unassembled WGS sequence"/>
</dbReference>
<evidence type="ECO:0000256" key="1">
    <source>
        <dbReference type="SAM" id="MobiDB-lite"/>
    </source>
</evidence>
<dbReference type="InterPro" id="IPR023394">
    <property type="entry name" value="Sec7_C_sf"/>
</dbReference>
<dbReference type="SUPFAM" id="SSF50729">
    <property type="entry name" value="PH domain-like"/>
    <property type="match status" value="1"/>
</dbReference>
<dbReference type="PROSITE" id="PS50190">
    <property type="entry name" value="SEC7"/>
    <property type="match status" value="1"/>
</dbReference>
<feature type="region of interest" description="Disordered" evidence="1">
    <location>
        <begin position="141"/>
        <end position="167"/>
    </location>
</feature>
<dbReference type="InterPro" id="IPR011993">
    <property type="entry name" value="PH-like_dom_sf"/>
</dbReference>
<dbReference type="AlphaFoldDB" id="A0A9P6QEN3"/>
<dbReference type="Gene3D" id="1.10.1000.11">
    <property type="entry name" value="Arf Nucleotide-binding Site Opener,domain 2"/>
    <property type="match status" value="1"/>
</dbReference>
<feature type="compositionally biased region" description="Low complexity" evidence="1">
    <location>
        <begin position="1"/>
        <end position="18"/>
    </location>
</feature>
<feature type="region of interest" description="Disordered" evidence="1">
    <location>
        <begin position="1077"/>
        <end position="1157"/>
    </location>
</feature>
<feature type="compositionally biased region" description="Acidic residues" evidence="1">
    <location>
        <begin position="1102"/>
        <end position="1119"/>
    </location>
</feature>
<feature type="compositionally biased region" description="Low complexity" evidence="1">
    <location>
        <begin position="41"/>
        <end position="68"/>
    </location>
</feature>
<feature type="domain" description="SEC7" evidence="2">
    <location>
        <begin position="441"/>
        <end position="718"/>
    </location>
</feature>
<proteinExistence type="predicted"/>
<dbReference type="PANTHER" id="PTHR10663:SF376">
    <property type="entry name" value="PH AND SEC7 DOMAIN-CONTAINING PROTEIN"/>
    <property type="match status" value="1"/>
</dbReference>
<organism evidence="3 4">
    <name type="scientific">Actinomortierella ambigua</name>
    <dbReference type="NCBI Taxonomy" id="1343610"/>
    <lineage>
        <taxon>Eukaryota</taxon>
        <taxon>Fungi</taxon>
        <taxon>Fungi incertae sedis</taxon>
        <taxon>Mucoromycota</taxon>
        <taxon>Mortierellomycotina</taxon>
        <taxon>Mortierellomycetes</taxon>
        <taxon>Mortierellales</taxon>
        <taxon>Mortierellaceae</taxon>
        <taxon>Actinomortierella</taxon>
    </lineage>
</organism>
<dbReference type="InterPro" id="IPR000904">
    <property type="entry name" value="Sec7_dom"/>
</dbReference>
<evidence type="ECO:0000259" key="2">
    <source>
        <dbReference type="PROSITE" id="PS50190"/>
    </source>
</evidence>
<evidence type="ECO:0000313" key="3">
    <source>
        <dbReference type="EMBL" id="KAG0264885.1"/>
    </source>
</evidence>
<dbReference type="GO" id="GO:0032012">
    <property type="term" value="P:regulation of ARF protein signal transduction"/>
    <property type="evidence" value="ECO:0007669"/>
    <property type="project" value="InterPro"/>
</dbReference>
<dbReference type="SUPFAM" id="SSF48425">
    <property type="entry name" value="Sec7 domain"/>
    <property type="match status" value="1"/>
</dbReference>
<feature type="compositionally biased region" description="Basic and acidic residues" evidence="1">
    <location>
        <begin position="141"/>
        <end position="155"/>
    </location>
</feature>
<feature type="region of interest" description="Disordered" evidence="1">
    <location>
        <begin position="191"/>
        <end position="235"/>
    </location>
</feature>
<reference evidence="3" key="1">
    <citation type="journal article" date="2020" name="Fungal Divers.">
        <title>Resolving the Mortierellaceae phylogeny through synthesis of multi-gene phylogenetics and phylogenomics.</title>
        <authorList>
            <person name="Vandepol N."/>
            <person name="Liber J."/>
            <person name="Desiro A."/>
            <person name="Na H."/>
            <person name="Kennedy M."/>
            <person name="Barry K."/>
            <person name="Grigoriev I.V."/>
            <person name="Miller A.N."/>
            <person name="O'Donnell K."/>
            <person name="Stajich J.E."/>
            <person name="Bonito G."/>
        </authorList>
    </citation>
    <scope>NUCLEOTIDE SEQUENCE</scope>
    <source>
        <strain evidence="3">BC1065</strain>
    </source>
</reference>
<dbReference type="PANTHER" id="PTHR10663">
    <property type="entry name" value="GUANYL-NUCLEOTIDE EXCHANGE FACTOR"/>
    <property type="match status" value="1"/>
</dbReference>
<feature type="compositionally biased region" description="Pro residues" evidence="1">
    <location>
        <begin position="255"/>
        <end position="265"/>
    </location>
</feature>
<feature type="region of interest" description="Disordered" evidence="1">
    <location>
        <begin position="1"/>
        <end position="78"/>
    </location>
</feature>
<dbReference type="Pfam" id="PF01369">
    <property type="entry name" value="Sec7"/>
    <property type="match status" value="1"/>
</dbReference>
<feature type="region of interest" description="Disordered" evidence="1">
    <location>
        <begin position="101"/>
        <end position="128"/>
    </location>
</feature>
<dbReference type="Gene3D" id="2.30.29.30">
    <property type="entry name" value="Pleckstrin-homology domain (PH domain)/Phosphotyrosine-binding domain (PTB)"/>
    <property type="match status" value="1"/>
</dbReference>
<protein>
    <recommendedName>
        <fullName evidence="2">SEC7 domain-containing protein</fullName>
    </recommendedName>
</protein>
<feature type="compositionally biased region" description="Polar residues" evidence="1">
    <location>
        <begin position="19"/>
        <end position="32"/>
    </location>
</feature>
<dbReference type="EMBL" id="JAAAJB010000128">
    <property type="protein sequence ID" value="KAG0264885.1"/>
    <property type="molecule type" value="Genomic_DNA"/>
</dbReference>
<feature type="compositionally biased region" description="Acidic residues" evidence="1">
    <location>
        <begin position="1083"/>
        <end position="1092"/>
    </location>
</feature>
<dbReference type="InterPro" id="IPR035999">
    <property type="entry name" value="Sec7_dom_sf"/>
</dbReference>
<sequence length="1157" mass="125714">MGVRSLSLDKSLPLLPVSESTLPSLPQDSAAAQSPAVVPMGGLSSTLSSFLSTSSPPSGSSGDPPATSVLPSTTVTRQPLAALRPDATSHHLKPLTGQALLQQHHRHAADDPSSSRLSQSPIFGSPAANQDTHWARMIARHDQPSDSETEHRDLEPEGDEVQKPQWQQADYDHEVAGNVEIETEAVIAENTQQPLPPSIGTASSTATPLLSSSSPKATRSNTTMPLRLPNLGSTPIIMTTIPTPIRLEEQRPIHPLSPAPSPTPYQQPLQQSPQPQPPRARSLEFMPQIIVHETPKLRAFGSDEILPQLPKKAVQPLPPLPASAAAAGPRIKPSLSKIGGLPPPPPLSPNTVSYRPAPKQPPKPFFVKPQQPLSLTNPPRRCIHQGKILQVINTSTVKDRYLFLFNDILLIVKPMSDGQPSIDSRFQVKDILELKKISLSLSRDKEDPKTGVLMGNRKIPQILADFIHTFDQNPTRALNTFIQKRALHPDPSSVAHLLFKTPELSKPQLAHFLSQPANRHVYRAFLDQFQFGGVVLDDALRLFLSRLCLPERDSGNKSPSERSAKGVDYLLEEFSRRWYEANANLVVFDAFIAHKLVIAMIVLNAQLYSNEGAEVVRDREEVGILVRPRVSSQPTTPTIPSIPIMEGIAASSNTGSHSSSDVTGATPQQNYFSLELDDLSTFPTPTVDTFVESFQLLDQQRIVPRDLLQRLFQSISNQALDITTTTKQNAFLSEDTALAPNRKRWPIMMSPATLPPRLTLRIPSDPITITVPALNPHLSIHFAGRDLKFEPPVLEFGSHRSQKFRIVGTTPGRKTLTIKPKISSEKGAVEQFYDLQALPLKHTVAVERQFMRHTFQISLVNDIGTKRRYLFGTSSAAEKDEWARALTDCLTEAKGRDAARLNQHTGLEQSIGLQILKELLLGVEASDEDEVAGSATTAATSSTAVAAEGSDPSTSANAPNGVGVAGGGAGSITGDGAGGSPFATSAVGVRASMIIHANSPTLGSHSDSATGASVAQPLPITKDAWMCKMPKPGERVPDRLGWELVKLVEQNSLLPYVLGFMGALSRDRQQRIDAALSARQGEDAEVEEDDDVDHDHIVAGDGYEDSDGIEYSLEEEERDYAESELYSEEDGEDDSRLDQSGEDRQEGEPGDGEAAEM</sequence>
<feature type="compositionally biased region" description="Polar residues" evidence="1">
    <location>
        <begin position="112"/>
        <end position="128"/>
    </location>
</feature>
<feature type="compositionally biased region" description="Low complexity" evidence="1">
    <location>
        <begin position="202"/>
        <end position="215"/>
    </location>
</feature>
<feature type="compositionally biased region" description="Basic and acidic residues" evidence="1">
    <location>
        <begin position="1134"/>
        <end position="1147"/>
    </location>
</feature>
<dbReference type="GO" id="GO:0005085">
    <property type="term" value="F:guanyl-nucleotide exchange factor activity"/>
    <property type="evidence" value="ECO:0007669"/>
    <property type="project" value="InterPro"/>
</dbReference>
<feature type="region of interest" description="Disordered" evidence="1">
    <location>
        <begin position="932"/>
        <end position="962"/>
    </location>
</feature>
<feature type="region of interest" description="Disordered" evidence="1">
    <location>
        <begin position="252"/>
        <end position="280"/>
    </location>
</feature>
<comment type="caution">
    <text evidence="3">The sequence shown here is derived from an EMBL/GenBank/DDBJ whole genome shotgun (WGS) entry which is preliminary data.</text>
</comment>
<gene>
    <name evidence="3" type="ORF">DFQ27_000945</name>
</gene>
<name>A0A9P6QEN3_9FUNG</name>
<feature type="region of interest" description="Disordered" evidence="1">
    <location>
        <begin position="336"/>
        <end position="363"/>
    </location>
</feature>
<dbReference type="Gene3D" id="1.10.220.20">
    <property type="match status" value="1"/>
</dbReference>
<feature type="compositionally biased region" description="Acidic residues" evidence="1">
    <location>
        <begin position="1148"/>
        <end position="1157"/>
    </location>
</feature>